<dbReference type="PANTHER" id="PTHR22872">
    <property type="entry name" value="BTK-BINDING PROTEIN-RELATED"/>
    <property type="match status" value="1"/>
</dbReference>
<feature type="repeat" description="RCC1" evidence="2">
    <location>
        <begin position="744"/>
        <end position="794"/>
    </location>
</feature>
<name>A0ABY7FGD5_MYAAR</name>
<dbReference type="PRINTS" id="PR00633">
    <property type="entry name" value="RCCNDNSATION"/>
</dbReference>
<dbReference type="InterPro" id="IPR009091">
    <property type="entry name" value="RCC1/BLIP-II"/>
</dbReference>
<feature type="repeat" description="RCC1" evidence="2">
    <location>
        <begin position="863"/>
        <end position="914"/>
    </location>
</feature>
<dbReference type="SUPFAM" id="SSF50985">
    <property type="entry name" value="RCC1/BLIP-II"/>
    <property type="match status" value="2"/>
</dbReference>
<reference evidence="4" key="1">
    <citation type="submission" date="2022-11" db="EMBL/GenBank/DDBJ databases">
        <title>Centuries of genome instability and evolution in soft-shell clam transmissible cancer (bioRxiv).</title>
        <authorList>
            <person name="Hart S.F.M."/>
            <person name="Yonemitsu M.A."/>
            <person name="Giersch R.M."/>
            <person name="Beal B.F."/>
            <person name="Arriagada G."/>
            <person name="Davis B.W."/>
            <person name="Ostrander E.A."/>
            <person name="Goff S.P."/>
            <person name="Metzger M.J."/>
        </authorList>
    </citation>
    <scope>NUCLEOTIDE SEQUENCE</scope>
    <source>
        <strain evidence="4">MELC-2E11</strain>
        <tissue evidence="4">Siphon/mantle</tissue>
    </source>
</reference>
<feature type="repeat" description="RCC1" evidence="2">
    <location>
        <begin position="692"/>
        <end position="743"/>
    </location>
</feature>
<evidence type="ECO:0000259" key="3">
    <source>
        <dbReference type="Pfam" id="PF25390"/>
    </source>
</evidence>
<dbReference type="Gene3D" id="2.130.10.30">
    <property type="entry name" value="Regulator of chromosome condensation 1/beta-lactamase-inhibitor protein II"/>
    <property type="match status" value="2"/>
</dbReference>
<dbReference type="PROSITE" id="PS50012">
    <property type="entry name" value="RCC1_3"/>
    <property type="match status" value="7"/>
</dbReference>
<dbReference type="InterPro" id="IPR000408">
    <property type="entry name" value="Reg_chr_condens"/>
</dbReference>
<proteinExistence type="predicted"/>
<keyword evidence="5" id="KW-1185">Reference proteome</keyword>
<feature type="repeat" description="RCC1" evidence="2">
    <location>
        <begin position="584"/>
        <end position="640"/>
    </location>
</feature>
<sequence>MCFDPTVTWLLVLTENGNLFIIPALPMLDPSVQVNHQWSVDDVTIVTCLTPRALPTHCVWWQTLDGRHIAIVATTVGELLYVDLERGCQVAERVVDEHIRSTELVQDDQQTLTSLLVYASDLHHNPLFVYQLPVGSLFTTLTDRVTFVASKLAGNQKLLVLSNQRAEISSDNYEEFNKESVLQQFEFSADEKLMSIFPKSFPFYWHEKLENDFSRHPQDTDYKQADNVPSALDIPLSSHTVIDGCIIVTENTVYECRPRVSPERLFLELCINQSDSSLIDQLGISLGLDLNILFERAAEYLLSQGVSKQATRLFHMSKGSPLLRVASFSKYGYIHEILPYIQQLLRKDESDISGADQHRLVELGLHGLVYRLTLEQDNTEIIQMFRKFVQDYTDYEEVQKLTVHLLTEAGAFLHLLATPHLIHIFCERPQLVSQYPDLLLGNLSDLDSSQLLEVAEGLDPSRPLIRGLIHRRLHSRHRTSSLISFTSSGDFGDAATNRGPYNQGDVRSGDAGRLVHCFLMIVLHLNKKRAQSGEPVNLDFLFTDIPEYLETLVSSQLQGPRKISCGPMPVGAGQTHGAAVLRNGDVYTWGKNNNGRLGHGDQKASSLSSGPGRVGTLATLQIRVTSVACGMNHTLALTQQGVYGWGWSKYGQVGLGTTHVYTRPMLIDSLTGVHCVAVDCGQYHSLALTDEAKVYSWGWGVHGQLGHGDTEEQLVPKCVSDLENQTIVKVAGGYCHSLVLNSKGEVYVFGSSFFGQLGQGNSVKHARPVKVSLIPDKVITMATKFFHSVAVTAKNTVYQWGSHPHGLRHFIHSQRRARQAGKPAFQEADAHLRPQRVDTSYVHGKIKQVVCGSFHSCLLTKNGEVYTWGRNLDGQLGNGTRQDIMVPQMVTSINDRHISHLVAGGEFNIAMDTDSQLFVWGRNEFCQLGLQPGDVKQTTKVIRVTGGSKSTGSELTEMLVPAPLNLWTEDEDDEEVTSLQLPNLQEVGPSLYDRMVIPILVKVLYHWQMESLLVPMLETFFSDRLPDFDVILATILFRKPDADKDTCEDPTLYQPSQTFLCQFSTSFCLKLSSNVLHKISTGDPRFMSSSALSAIKQLGGGSFDTIQKSMLEGDRLSYDHLWQDIIQNLEKGRDTRNYIYITHSELDRLCEQLSDTDQGEVTPAVFFTCGHYFTKQSFVNEIEKLNIESFVGGFRLPETLSVIKEYYGRKSCMPLACPKCVLGAILSIL</sequence>
<evidence type="ECO:0000313" key="5">
    <source>
        <dbReference type="Proteomes" id="UP001164746"/>
    </source>
</evidence>
<evidence type="ECO:0000256" key="2">
    <source>
        <dbReference type="PROSITE-ProRule" id="PRU00235"/>
    </source>
</evidence>
<dbReference type="InterPro" id="IPR051625">
    <property type="entry name" value="Signaling_Regulatory_Domain"/>
</dbReference>
<dbReference type="Pfam" id="PF00415">
    <property type="entry name" value="RCC1"/>
    <property type="match status" value="2"/>
</dbReference>
<accession>A0ABY7FGD5</accession>
<dbReference type="Pfam" id="PF25390">
    <property type="entry name" value="WD40_RLD"/>
    <property type="match status" value="1"/>
</dbReference>
<dbReference type="EMBL" id="CP111022">
    <property type="protein sequence ID" value="WAR18296.1"/>
    <property type="molecule type" value="Genomic_DNA"/>
</dbReference>
<keyword evidence="1" id="KW-0677">Repeat</keyword>
<evidence type="ECO:0000313" key="4">
    <source>
        <dbReference type="EMBL" id="WAR18296.1"/>
    </source>
</evidence>
<feature type="repeat" description="RCC1" evidence="2">
    <location>
        <begin position="915"/>
        <end position="957"/>
    </location>
</feature>
<dbReference type="Proteomes" id="UP001164746">
    <property type="component" value="Chromosome 11"/>
</dbReference>
<gene>
    <name evidence="4" type="ORF">MAR_000134</name>
</gene>
<feature type="domain" description="RCC1-like" evidence="3">
    <location>
        <begin position="719"/>
        <end position="942"/>
    </location>
</feature>
<protein>
    <submittedName>
        <fullName evidence="4">UVR8-like protein</fullName>
    </submittedName>
</protein>
<evidence type="ECO:0000256" key="1">
    <source>
        <dbReference type="ARBA" id="ARBA00022737"/>
    </source>
</evidence>
<dbReference type="PROSITE" id="PS00626">
    <property type="entry name" value="RCC1_2"/>
    <property type="match status" value="2"/>
</dbReference>
<feature type="repeat" description="RCC1" evidence="2">
    <location>
        <begin position="640"/>
        <end position="691"/>
    </location>
</feature>
<dbReference type="InterPro" id="IPR058923">
    <property type="entry name" value="RCC1-like_dom"/>
</dbReference>
<organism evidence="4 5">
    <name type="scientific">Mya arenaria</name>
    <name type="common">Soft-shell clam</name>
    <dbReference type="NCBI Taxonomy" id="6604"/>
    <lineage>
        <taxon>Eukaryota</taxon>
        <taxon>Metazoa</taxon>
        <taxon>Spiralia</taxon>
        <taxon>Lophotrochozoa</taxon>
        <taxon>Mollusca</taxon>
        <taxon>Bivalvia</taxon>
        <taxon>Autobranchia</taxon>
        <taxon>Heteroconchia</taxon>
        <taxon>Euheterodonta</taxon>
        <taxon>Imparidentia</taxon>
        <taxon>Neoheterodontei</taxon>
        <taxon>Myida</taxon>
        <taxon>Myoidea</taxon>
        <taxon>Myidae</taxon>
        <taxon>Mya</taxon>
    </lineage>
</organism>
<dbReference type="PANTHER" id="PTHR22872:SF2">
    <property type="entry name" value="INHIBITOR OF BRUTON TYROSINE KINASE"/>
    <property type="match status" value="1"/>
</dbReference>
<feature type="repeat" description="RCC1" evidence="2">
    <location>
        <begin position="795"/>
        <end position="862"/>
    </location>
</feature>